<sequence length="196" mass="22708">MKDNTKRTCRLCNVEKPLELFEVDSRVKGGRTHRCRECKYTLDDRASRTFRGLKRRAQEDGIPLEVTRKELQALYMAFDGECIYCGTKEDENGRAHHIDHVIPVSDGGRHHISNLVLSCPSDNSSKGNKPLIAFFFEKRGDQFTDERFVKLVHYLALVNGQPVEEITRDFTQRYAEYVMEEFSRWCDKAAERLAVS</sequence>
<evidence type="ECO:0000313" key="3">
    <source>
        <dbReference type="Proteomes" id="UP000823485"/>
    </source>
</evidence>
<gene>
    <name evidence="2" type="ORF">JOC94_004125</name>
</gene>
<dbReference type="InterPro" id="IPR003615">
    <property type="entry name" value="HNH_nuc"/>
</dbReference>
<dbReference type="CDD" id="cd00085">
    <property type="entry name" value="HNHc"/>
    <property type="match status" value="1"/>
</dbReference>
<dbReference type="Gene3D" id="1.10.30.50">
    <property type="match status" value="1"/>
</dbReference>
<dbReference type="Proteomes" id="UP000823485">
    <property type="component" value="Unassembled WGS sequence"/>
</dbReference>
<dbReference type="InterPro" id="IPR002711">
    <property type="entry name" value="HNH"/>
</dbReference>
<keyword evidence="3" id="KW-1185">Reference proteome</keyword>
<dbReference type="RefSeq" id="WP_144469100.1">
    <property type="nucleotide sequence ID" value="NZ_JAFBFH010000038.1"/>
</dbReference>
<keyword evidence="2" id="KW-0540">Nuclease</keyword>
<keyword evidence="2" id="KW-0378">Hydrolase</keyword>
<keyword evidence="2" id="KW-0255">Endonuclease</keyword>
<feature type="domain" description="HNH nuclease" evidence="1">
    <location>
        <begin position="70"/>
        <end position="124"/>
    </location>
</feature>
<dbReference type="GO" id="GO:0004519">
    <property type="term" value="F:endonuclease activity"/>
    <property type="evidence" value="ECO:0007669"/>
    <property type="project" value="UniProtKB-KW"/>
</dbReference>
<comment type="caution">
    <text evidence="2">The sequence shown here is derived from an EMBL/GenBank/DDBJ whole genome shotgun (WGS) entry which is preliminary data.</text>
</comment>
<organism evidence="2 3">
    <name type="scientific">Siminovitchia thermophila</name>
    <dbReference type="NCBI Taxonomy" id="1245522"/>
    <lineage>
        <taxon>Bacteria</taxon>
        <taxon>Bacillati</taxon>
        <taxon>Bacillota</taxon>
        <taxon>Bacilli</taxon>
        <taxon>Bacillales</taxon>
        <taxon>Bacillaceae</taxon>
        <taxon>Siminovitchia</taxon>
    </lineage>
</organism>
<protein>
    <submittedName>
        <fullName evidence="2">5-methylcytosine-specific restriction endonuclease McrA</fullName>
    </submittedName>
</protein>
<dbReference type="EMBL" id="JAFBFH010000038">
    <property type="protein sequence ID" value="MBM7717101.1"/>
    <property type="molecule type" value="Genomic_DNA"/>
</dbReference>
<dbReference type="Pfam" id="PF01844">
    <property type="entry name" value="HNH"/>
    <property type="match status" value="1"/>
</dbReference>
<evidence type="ECO:0000259" key="1">
    <source>
        <dbReference type="SMART" id="SM00507"/>
    </source>
</evidence>
<evidence type="ECO:0000313" key="2">
    <source>
        <dbReference type="EMBL" id="MBM7717101.1"/>
    </source>
</evidence>
<reference evidence="2 3" key="1">
    <citation type="submission" date="2021-01" db="EMBL/GenBank/DDBJ databases">
        <title>Genomic Encyclopedia of Type Strains, Phase IV (KMG-IV): sequencing the most valuable type-strain genomes for metagenomic binning, comparative biology and taxonomic classification.</title>
        <authorList>
            <person name="Goeker M."/>
        </authorList>
    </citation>
    <scope>NUCLEOTIDE SEQUENCE [LARGE SCALE GENOMIC DNA]</scope>
    <source>
        <strain evidence="2 3">DSM 105453</strain>
    </source>
</reference>
<accession>A0ABS2RBR6</accession>
<dbReference type="PANTHER" id="PTHR33877:SF2">
    <property type="entry name" value="OS07G0170200 PROTEIN"/>
    <property type="match status" value="1"/>
</dbReference>
<dbReference type="InterPro" id="IPR052892">
    <property type="entry name" value="NA-targeting_endonuclease"/>
</dbReference>
<proteinExistence type="predicted"/>
<dbReference type="SMART" id="SM00507">
    <property type="entry name" value="HNHc"/>
    <property type="match status" value="1"/>
</dbReference>
<dbReference type="GeneID" id="67034990"/>
<dbReference type="PANTHER" id="PTHR33877">
    <property type="entry name" value="SLL1193 PROTEIN"/>
    <property type="match status" value="1"/>
</dbReference>
<name>A0ABS2RBR6_9BACI</name>